<feature type="region of interest" description="Disordered" evidence="1">
    <location>
        <begin position="1"/>
        <end position="39"/>
    </location>
</feature>
<reference evidence="2" key="1">
    <citation type="submission" date="2021-03" db="EMBL/GenBank/DDBJ databases">
        <authorList>
            <consortium name="Genoscope - CEA"/>
            <person name="William W."/>
        </authorList>
    </citation>
    <scope>NUCLEOTIDE SEQUENCE</scope>
    <source>
        <strain evidence="2">Doubled-haploid Pahang</strain>
    </source>
</reference>
<organism evidence="2">
    <name type="scientific">Musa acuminata subsp. malaccensis</name>
    <name type="common">Wild banana</name>
    <name type="synonym">Musa malaccensis</name>
    <dbReference type="NCBI Taxonomy" id="214687"/>
    <lineage>
        <taxon>Eukaryota</taxon>
        <taxon>Viridiplantae</taxon>
        <taxon>Streptophyta</taxon>
        <taxon>Embryophyta</taxon>
        <taxon>Tracheophyta</taxon>
        <taxon>Spermatophyta</taxon>
        <taxon>Magnoliopsida</taxon>
        <taxon>Liliopsida</taxon>
        <taxon>Zingiberales</taxon>
        <taxon>Musaceae</taxon>
        <taxon>Musa</taxon>
    </lineage>
</organism>
<feature type="compositionally biased region" description="Basic and acidic residues" evidence="1">
    <location>
        <begin position="19"/>
        <end position="36"/>
    </location>
</feature>
<evidence type="ECO:0000313" key="2">
    <source>
        <dbReference type="EMBL" id="CAG1842200.1"/>
    </source>
</evidence>
<accession>A0A8D7F3Z0</accession>
<proteinExistence type="predicted"/>
<evidence type="ECO:0000256" key="1">
    <source>
        <dbReference type="SAM" id="MobiDB-lite"/>
    </source>
</evidence>
<gene>
    <name evidence="2" type="ORF">GSMUA_119950.1</name>
</gene>
<dbReference type="EMBL" id="HG996469">
    <property type="protein sequence ID" value="CAG1842200.1"/>
    <property type="molecule type" value="Genomic_DNA"/>
</dbReference>
<protein>
    <submittedName>
        <fullName evidence="2">(wild Malaysian banana) hypothetical protein</fullName>
    </submittedName>
</protein>
<name>A0A8D7F3Z0_MUSAM</name>
<dbReference type="AlphaFoldDB" id="A0A8D7F3Z0"/>
<sequence>MNQTEHDIYSSGDSSPIDACRRERERERRDENKRSMADLCPLPSPRRLNGGASILFVSAISHFAVASEISQRVILRWRT</sequence>